<dbReference type="GO" id="GO:0009279">
    <property type="term" value="C:cell outer membrane"/>
    <property type="evidence" value="ECO:0007669"/>
    <property type="project" value="UniProtKB-SubCell"/>
</dbReference>
<keyword evidence="14" id="KW-1185">Reference proteome</keyword>
<sequence>MHVHKKYFLRLCCLGTLCLISGSSVMFPLSAKEHTSNTAGISQQATKRKITGVVTDQSAPLVGVTVTIKGSTIGTVTDLDGVFSLDVENGQTIDISYLGYIPQSIKITNQTSLNIALKENAAVLNEVVVVGYGTQKKSDITGAMVNVKEDLIRQAPVANVASALQGLAAGVQVQMEGGDTRPGAVPKIRVRGERSIKADNDALIVVDGIPFAGSLNDINNDDIQSVSVLKDASSTAIYGSRGANGVVLITTKRGSKGKIQVSYNGFYGVTSAIKNFDVMNSEQFIRLKQWSQYNANPDKYTGVDDPELMKIGVVFRDQDEMDGFNAGNNTDWQDLIFKNGIRTSHQVSLNGGSEKTSYNASVGYFKGENNYRGHSFERMTAKFSLDTEVSRVLRVGLSSLNTFTKTKGEDVNPMDQALRASPFTTPYNDDGSLRTYLPGSGQNVWNPLLDEQEGAVVDNRKSLSTFTSGYLELALPEGFKYRFNGGIQLRQNNRGEFLASNTTRRMGALNKAFSQNEFIQDYTVENILTWDRTINKVHNISFTGLFSYEDRILERNSIESFDYYDDNVQHHNPGKAQGAITGGGTFDKWSILSYMGRLNYNFKERYLFTATVRYDGSSRLAEGNKWHAFPSLALGWNVIQESFMQEVDFLSGLKLRASWGNVGSTAIDPYQTMARLSDNKYLFGTAGAMGVYPGSVPDKSLGWENTETYNIGIDFGFLSNRINGTLELYQQNTTDLLLPVKLPSTSGYSGSYLTNLGATRNRGIEFNVTTVNINGDGQNKLLWTTDFNIFGNRNKVVDLGEGVTQIPDENLYLGRDRWAILSLEADGIWQDTPEDRALAETFGYKVSGPTSVIGNVKVKNHHVDYEDDGVTPKAQQKINEDDRVFIGRRAPNFEGGINNRFALKGFDLAFLFTFREGGILTSDMHNSWMNEMKGSYNNLNIDYWTPDNTSARWPKPSSAEVPNKSLLARYSASYLKLRNITVGYTIPKNVSNKYGIQSARVYATASNLYTWFDSQYKKDGGIDPETTSTINLTTPPTRAFVFGLNLSF</sequence>
<comment type="subcellular location">
    <subcellularLocation>
        <location evidence="1 8">Cell outer membrane</location>
        <topology evidence="1 8">Multi-pass membrane protein</topology>
    </subcellularLocation>
</comment>
<dbReference type="Gene3D" id="2.40.170.20">
    <property type="entry name" value="TonB-dependent receptor, beta-barrel domain"/>
    <property type="match status" value="1"/>
</dbReference>
<proteinExistence type="inferred from homology"/>
<feature type="domain" description="TonB-dependent receptor plug" evidence="12">
    <location>
        <begin position="137"/>
        <end position="246"/>
    </location>
</feature>
<dbReference type="Proteomes" id="UP000247973">
    <property type="component" value="Unassembled WGS sequence"/>
</dbReference>
<comment type="similarity">
    <text evidence="8 9">Belongs to the TonB-dependent receptor family.</text>
</comment>
<dbReference type="Pfam" id="PF00593">
    <property type="entry name" value="TonB_dep_Rec_b-barrel"/>
    <property type="match status" value="1"/>
</dbReference>
<keyword evidence="5 9" id="KW-0798">TonB box</keyword>
<keyword evidence="10" id="KW-0732">Signal</keyword>
<dbReference type="InterPro" id="IPR036942">
    <property type="entry name" value="Beta-barrel_TonB_sf"/>
</dbReference>
<dbReference type="AlphaFoldDB" id="A0A2V3PKP6"/>
<evidence type="ECO:0000256" key="2">
    <source>
        <dbReference type="ARBA" id="ARBA00022448"/>
    </source>
</evidence>
<evidence type="ECO:0000313" key="13">
    <source>
        <dbReference type="EMBL" id="PXV61030.1"/>
    </source>
</evidence>
<dbReference type="InterPro" id="IPR000531">
    <property type="entry name" value="Beta-barrel_TonB"/>
</dbReference>
<dbReference type="NCBIfam" id="TIGR04057">
    <property type="entry name" value="SusC_RagA_signa"/>
    <property type="match status" value="1"/>
</dbReference>
<evidence type="ECO:0000256" key="6">
    <source>
        <dbReference type="ARBA" id="ARBA00023136"/>
    </source>
</evidence>
<gene>
    <name evidence="13" type="ORF">CLV62_12729</name>
</gene>
<feature type="domain" description="TonB-dependent receptor-like beta-barrel" evidence="11">
    <location>
        <begin position="415"/>
        <end position="819"/>
    </location>
</feature>
<evidence type="ECO:0000256" key="10">
    <source>
        <dbReference type="SAM" id="SignalP"/>
    </source>
</evidence>
<dbReference type="Gene3D" id="2.60.40.1120">
    <property type="entry name" value="Carboxypeptidase-like, regulatory domain"/>
    <property type="match status" value="1"/>
</dbReference>
<dbReference type="EMBL" id="QICL01000027">
    <property type="protein sequence ID" value="PXV61030.1"/>
    <property type="molecule type" value="Genomic_DNA"/>
</dbReference>
<evidence type="ECO:0000256" key="3">
    <source>
        <dbReference type="ARBA" id="ARBA00022452"/>
    </source>
</evidence>
<dbReference type="InterPro" id="IPR023996">
    <property type="entry name" value="TonB-dep_OMP_SusC/RagA"/>
</dbReference>
<dbReference type="InterPro" id="IPR039426">
    <property type="entry name" value="TonB-dep_rcpt-like"/>
</dbReference>
<keyword evidence="3 8" id="KW-1134">Transmembrane beta strand</keyword>
<evidence type="ECO:0000259" key="11">
    <source>
        <dbReference type="Pfam" id="PF00593"/>
    </source>
</evidence>
<accession>A0A2V3PKP6</accession>
<feature type="chain" id="PRO_5016134541" evidence="10">
    <location>
        <begin position="27"/>
        <end position="1048"/>
    </location>
</feature>
<evidence type="ECO:0000256" key="4">
    <source>
        <dbReference type="ARBA" id="ARBA00022692"/>
    </source>
</evidence>
<evidence type="ECO:0000256" key="5">
    <source>
        <dbReference type="ARBA" id="ARBA00023077"/>
    </source>
</evidence>
<evidence type="ECO:0000256" key="9">
    <source>
        <dbReference type="RuleBase" id="RU003357"/>
    </source>
</evidence>
<dbReference type="Pfam" id="PF13715">
    <property type="entry name" value="CarbopepD_reg_2"/>
    <property type="match status" value="1"/>
</dbReference>
<dbReference type="InterPro" id="IPR008969">
    <property type="entry name" value="CarboxyPept-like_regulatory"/>
</dbReference>
<keyword evidence="4 8" id="KW-0812">Transmembrane</keyword>
<dbReference type="SUPFAM" id="SSF49464">
    <property type="entry name" value="Carboxypeptidase regulatory domain-like"/>
    <property type="match status" value="1"/>
</dbReference>
<evidence type="ECO:0000313" key="14">
    <source>
        <dbReference type="Proteomes" id="UP000247973"/>
    </source>
</evidence>
<evidence type="ECO:0000256" key="1">
    <source>
        <dbReference type="ARBA" id="ARBA00004571"/>
    </source>
</evidence>
<protein>
    <submittedName>
        <fullName evidence="13">TonB-linked SusC/RagA family outer membrane protein</fullName>
    </submittedName>
</protein>
<dbReference type="NCBIfam" id="TIGR04056">
    <property type="entry name" value="OMP_RagA_SusC"/>
    <property type="match status" value="1"/>
</dbReference>
<keyword evidence="6 8" id="KW-0472">Membrane</keyword>
<dbReference type="Gene3D" id="2.170.130.10">
    <property type="entry name" value="TonB-dependent receptor, plug domain"/>
    <property type="match status" value="1"/>
</dbReference>
<dbReference type="InterPro" id="IPR023997">
    <property type="entry name" value="TonB-dep_OMP_SusC/RagA_CS"/>
</dbReference>
<dbReference type="PROSITE" id="PS52016">
    <property type="entry name" value="TONB_DEPENDENT_REC_3"/>
    <property type="match status" value="1"/>
</dbReference>
<dbReference type="Pfam" id="PF07715">
    <property type="entry name" value="Plug"/>
    <property type="match status" value="1"/>
</dbReference>
<organism evidence="13 14">
    <name type="scientific">Dysgonomonas alginatilytica</name>
    <dbReference type="NCBI Taxonomy" id="1605892"/>
    <lineage>
        <taxon>Bacteria</taxon>
        <taxon>Pseudomonadati</taxon>
        <taxon>Bacteroidota</taxon>
        <taxon>Bacteroidia</taxon>
        <taxon>Bacteroidales</taxon>
        <taxon>Dysgonomonadaceae</taxon>
        <taxon>Dysgonomonas</taxon>
    </lineage>
</organism>
<comment type="caution">
    <text evidence="13">The sequence shown here is derived from an EMBL/GenBank/DDBJ whole genome shotgun (WGS) entry which is preliminary data.</text>
</comment>
<feature type="signal peptide" evidence="10">
    <location>
        <begin position="1"/>
        <end position="26"/>
    </location>
</feature>
<name>A0A2V3PKP6_9BACT</name>
<evidence type="ECO:0000256" key="7">
    <source>
        <dbReference type="ARBA" id="ARBA00023237"/>
    </source>
</evidence>
<evidence type="ECO:0000256" key="8">
    <source>
        <dbReference type="PROSITE-ProRule" id="PRU01360"/>
    </source>
</evidence>
<dbReference type="SUPFAM" id="SSF56935">
    <property type="entry name" value="Porins"/>
    <property type="match status" value="1"/>
</dbReference>
<keyword evidence="2 8" id="KW-0813">Transport</keyword>
<dbReference type="InterPro" id="IPR012910">
    <property type="entry name" value="Plug_dom"/>
</dbReference>
<evidence type="ECO:0000259" key="12">
    <source>
        <dbReference type="Pfam" id="PF07715"/>
    </source>
</evidence>
<dbReference type="InterPro" id="IPR037066">
    <property type="entry name" value="Plug_dom_sf"/>
</dbReference>
<keyword evidence="7 8" id="KW-0998">Cell outer membrane</keyword>
<reference evidence="13 14" key="1">
    <citation type="submission" date="2018-03" db="EMBL/GenBank/DDBJ databases">
        <title>Genomic Encyclopedia of Archaeal and Bacterial Type Strains, Phase II (KMG-II): from individual species to whole genera.</title>
        <authorList>
            <person name="Goeker M."/>
        </authorList>
    </citation>
    <scope>NUCLEOTIDE SEQUENCE [LARGE SCALE GENOMIC DNA]</scope>
    <source>
        <strain evidence="13 14">DSM 100214</strain>
    </source>
</reference>